<evidence type="ECO:0000256" key="1">
    <source>
        <dbReference type="ARBA" id="ARBA00004613"/>
    </source>
</evidence>
<dbReference type="GO" id="GO:0005576">
    <property type="term" value="C:extracellular region"/>
    <property type="evidence" value="ECO:0007669"/>
    <property type="project" value="UniProtKB-SubCell"/>
</dbReference>
<dbReference type="SMART" id="SM00327">
    <property type="entry name" value="VWA"/>
    <property type="match status" value="9"/>
</dbReference>
<dbReference type="FunFam" id="3.40.50.410:FF:000021">
    <property type="entry name" value="Collagen, type VI, alpha 3"/>
    <property type="match status" value="1"/>
</dbReference>
<keyword evidence="5" id="KW-0325">Glycoprotein</keyword>
<feature type="domain" description="VWFA" evidence="6">
    <location>
        <begin position="957"/>
        <end position="1133"/>
    </location>
</feature>
<dbReference type="InterPro" id="IPR036465">
    <property type="entry name" value="vWFA_dom_sf"/>
</dbReference>
<reference evidence="7" key="2">
    <citation type="submission" date="2025-08" db="UniProtKB">
        <authorList>
            <consortium name="Ensembl"/>
        </authorList>
    </citation>
    <scope>IDENTIFICATION</scope>
</reference>
<evidence type="ECO:0000256" key="4">
    <source>
        <dbReference type="ARBA" id="ARBA00022737"/>
    </source>
</evidence>
<dbReference type="Proteomes" id="UP000694620">
    <property type="component" value="Chromosome 13"/>
</dbReference>
<evidence type="ECO:0000256" key="2">
    <source>
        <dbReference type="ARBA" id="ARBA00022525"/>
    </source>
</evidence>
<feature type="domain" description="VWFA" evidence="6">
    <location>
        <begin position="1608"/>
        <end position="1808"/>
    </location>
</feature>
<keyword evidence="4" id="KW-0677">Repeat</keyword>
<name>A0A8C4XD08_ERPCA</name>
<dbReference type="Pfam" id="PF13768">
    <property type="entry name" value="VWA_3"/>
    <property type="match status" value="1"/>
</dbReference>
<dbReference type="PANTHER" id="PTHR24020">
    <property type="entry name" value="COLLAGEN ALPHA"/>
    <property type="match status" value="1"/>
</dbReference>
<dbReference type="CDD" id="cd01450">
    <property type="entry name" value="vWFA_subfamily_ECM"/>
    <property type="match status" value="3"/>
</dbReference>
<feature type="domain" description="VWFA" evidence="6">
    <location>
        <begin position="778"/>
        <end position="936"/>
    </location>
</feature>
<dbReference type="PANTHER" id="PTHR24020:SF86">
    <property type="entry name" value="COLLAGEN, TYPE VI, ALPHA 4"/>
    <property type="match status" value="1"/>
</dbReference>
<feature type="domain" description="VWFA" evidence="6">
    <location>
        <begin position="198"/>
        <end position="372"/>
    </location>
</feature>
<accession>A0A8C4XD08</accession>
<evidence type="ECO:0000256" key="3">
    <source>
        <dbReference type="ARBA" id="ARBA00022729"/>
    </source>
</evidence>
<feature type="domain" description="VWFA" evidence="6">
    <location>
        <begin position="10"/>
        <end position="184"/>
    </location>
</feature>
<feature type="domain" description="VWFA" evidence="6">
    <location>
        <begin position="405"/>
        <end position="575"/>
    </location>
</feature>
<feature type="domain" description="VWFA" evidence="6">
    <location>
        <begin position="1398"/>
        <end position="1577"/>
    </location>
</feature>
<reference evidence="7" key="1">
    <citation type="submission" date="2021-06" db="EMBL/GenBank/DDBJ databases">
        <authorList>
            <consortium name="Wellcome Sanger Institute Data Sharing"/>
        </authorList>
    </citation>
    <scope>NUCLEOTIDE SEQUENCE [LARGE SCALE GENOMIC DNA]</scope>
</reference>
<dbReference type="PRINTS" id="PR00453">
    <property type="entry name" value="VWFADOMAIN"/>
</dbReference>
<reference evidence="7" key="3">
    <citation type="submission" date="2025-09" db="UniProtKB">
        <authorList>
            <consortium name="Ensembl"/>
        </authorList>
    </citation>
    <scope>IDENTIFICATION</scope>
</reference>
<dbReference type="PROSITE" id="PS50234">
    <property type="entry name" value="VWFA"/>
    <property type="match status" value="8"/>
</dbReference>
<evidence type="ECO:0000259" key="6">
    <source>
        <dbReference type="PROSITE" id="PS50234"/>
    </source>
</evidence>
<dbReference type="CDD" id="cd01472">
    <property type="entry name" value="vWA_collagen"/>
    <property type="match status" value="4"/>
</dbReference>
<organism evidence="7 8">
    <name type="scientific">Erpetoichthys calabaricus</name>
    <name type="common">Rope fish</name>
    <name type="synonym">Calamoichthys calabaricus</name>
    <dbReference type="NCBI Taxonomy" id="27687"/>
    <lineage>
        <taxon>Eukaryota</taxon>
        <taxon>Metazoa</taxon>
        <taxon>Chordata</taxon>
        <taxon>Craniata</taxon>
        <taxon>Vertebrata</taxon>
        <taxon>Euteleostomi</taxon>
        <taxon>Actinopterygii</taxon>
        <taxon>Polypteriformes</taxon>
        <taxon>Polypteridae</taxon>
        <taxon>Erpetoichthys</taxon>
    </lineage>
</organism>
<evidence type="ECO:0000313" key="8">
    <source>
        <dbReference type="Proteomes" id="UP000694620"/>
    </source>
</evidence>
<keyword evidence="2" id="KW-0964">Secreted</keyword>
<dbReference type="SUPFAM" id="SSF53300">
    <property type="entry name" value="vWA-like"/>
    <property type="match status" value="9"/>
</dbReference>
<dbReference type="Ensembl" id="ENSECRT00000023418.1">
    <property type="protein sequence ID" value="ENSECRP00000022925.1"/>
    <property type="gene ID" value="ENSECRG00000015187.1"/>
</dbReference>
<keyword evidence="8" id="KW-1185">Reference proteome</keyword>
<dbReference type="GeneTree" id="ENSGT00940000155619"/>
<dbReference type="InterPro" id="IPR002035">
    <property type="entry name" value="VWF_A"/>
</dbReference>
<dbReference type="Gene3D" id="3.40.50.410">
    <property type="entry name" value="von Willebrand factor, type A domain"/>
    <property type="match status" value="8"/>
</dbReference>
<proteinExistence type="predicted"/>
<comment type="subcellular location">
    <subcellularLocation>
        <location evidence="1">Secreted</location>
    </subcellularLocation>
</comment>
<evidence type="ECO:0000256" key="5">
    <source>
        <dbReference type="ARBA" id="ARBA00023180"/>
    </source>
</evidence>
<gene>
    <name evidence="7" type="primary">COL6A6</name>
</gene>
<protein>
    <submittedName>
        <fullName evidence="7">Collagen type VI alpha 6 chain</fullName>
    </submittedName>
</protein>
<dbReference type="FunFam" id="3.40.50.410:FF:000016">
    <property type="entry name" value="Collagen type VI alpha 3 chain"/>
    <property type="match status" value="1"/>
</dbReference>
<evidence type="ECO:0000313" key="7">
    <source>
        <dbReference type="Ensembl" id="ENSECRP00000022925.1"/>
    </source>
</evidence>
<sequence>MHCKKASVADIVFVVDGSSSIGEPNFQQLRDFLYTFVDSLDVSVDNVRVGLAQYSDDAHKEFLLNTFSNKSEILTHIQDLAYRKGGTYTGKALEFIKEQYFTPSAGSRVDKGVPQIAIVLTDGESSDNVSAPANELRKLGVLVYVIGINVAEYGELKEIANNFHRASGLPFFTGLHSVGYLTDLFSFCFAVVAPLLADVVFLVDESGSISSENFKQIRSFISNIVNVLDVSSDKVRIGVVLYSDSPNVEFFLNTFFSKEEVLQQVQKLPFRGGGANTGRALDYLRTEIFQESVGSRKAQGVQQIAVVITDGISSDNVSLPAANLRRDGITIFAVGVQEADISQLRQIASHPPRKYVHKVENYLELSNVKKSLQKLLCNDILVQAFVIPKVTRLIAEGCEETEEADIYFLIDGSGSIYPQDFLDMKKFIIAMTKMFRIGKEEVRIGVVQYSLTTRLEFSVAQYGTAKEITIAVKNIAQLGGGTETGAALKSMENHFREAARTRQAKVPQFLITITDGKSDDSVVEAANSLRSMGVLTYAVGIRDADMAEIEQIAGVPERMFYVNNFDSLKQIKDEVVRKICSKEVCKQKEADVIFLIDGSGSIFPVDFDKMKGFMEAMVDKSDIGPDKVQFGLLQFSDSPREEFQLNAYDNQLQLKQEITNMEQLGGGTNTGAALEFASQYFDQSKGGRPSVRQFLVIITDGEAQDEVSKPAQALRQKGIIIYSIGVENANTTQLLEISGGIDKVHSINNFDDLRYVEDKIIFEICTQEETCKRMEVADVMFVVDGSGSIQPEQFVSMQKFMMSLVNISDVGKDKVHFGAVVYSNQPDEAFRLNQYFTKDGLKDAIWKMHKKGGGTYTASAMTFARDRFTQPYGGRMSNNVSRVMIVITDGAATDRIALPIASRDVHKQGISVYAVGVGNAKTQDLEIMAGTKNKVFYCDGGTISSVCQWKCEVLRGDIVILLDGSESISKGNFTITLQFMKEVVNHFKIGEKEVRIGVAQFSTNVRKEFYLNEFYAKEDIFKRIDTIDQIEEGTRTGNALTFVRSFFTAEAGSRKAQGVPQNLLIITDGDSKDPVEEPAKALRAENINIYVIGVGNLNDFDLIKITGDSNRVFPITNFNAPIEVILTPFLSNFLPDCNIDIAVGFDISKRTRPTLFFSGQPNLQVYFPEIMAQISSVAKISCASGSQISVRLGYHLATDTGKVIYDTRFENYSTEIVEKLMTLQTREATFLNERFLQDFADKFTKDSNAKVKVLLIFSDGLDSSVEIMEEESRKLQGKGIHTLVTVALDGIFNANDLQRIEFGRGFGYNSPLAIGMQNVAGAIYKELDSVFERECCCVSCKCVGQEGPRGPRGMPGLKVSNECKVGTRLFIGVCCPPNTIYPYCPYFCKSDCPSYPTDLVIALDMSEDVTPTAFERMRNVTLSIVDQLAITESNCPTGARVAVVTFNTHTKYLIRFSDYLLKSKLINSIRQIALERTSNQRNIGAAMRFVAQHAFKRVRKGMLVRKVAVFIANGASQDVTPINTAVLEFKALDITPVVIAFKNVPNVVRAFATDQTRSFLVRVLERQMNQEEQLRYILRCSVCYDVCSPSEECSQVNLLPVPQPINMDLTFVVDGSRNIRTDEYEGIKELLNAVLNDVIVSDQVRPFSAGARIALVQHSPLSHAPRQGQSPVTLEFDLEQYRNRNMMKRHISEKMRQVGGSSSVGYAIDWVMKNIMNKSRPRSLKVIFAIVGGETSEWDREKLLESALVAKCQGVAMFVLTVGRKFSSSQIEDLASDPLSQHVVYLGRVQLPEIEYAERFSQAFFSLLNSKFSFYLRILHCVSPCCKKPGPLETMDSGTSINQSITSVVY</sequence>
<dbReference type="InterPro" id="IPR050525">
    <property type="entry name" value="ECM_Assembly_Org"/>
</dbReference>
<keyword evidence="3" id="KW-0732">Signal</keyword>
<dbReference type="FunFam" id="3.40.50.410:FF:000004">
    <property type="entry name" value="collagen alpha-6(VI) chain"/>
    <property type="match status" value="6"/>
</dbReference>
<feature type="domain" description="VWFA" evidence="6">
    <location>
        <begin position="591"/>
        <end position="760"/>
    </location>
</feature>
<dbReference type="Pfam" id="PF00092">
    <property type="entry name" value="VWA"/>
    <property type="match status" value="8"/>
</dbReference>